<dbReference type="Gene3D" id="3.10.350.10">
    <property type="entry name" value="LysM domain"/>
    <property type="match status" value="2"/>
</dbReference>
<dbReference type="PROSITE" id="PS51782">
    <property type="entry name" value="LYSM"/>
    <property type="match status" value="2"/>
</dbReference>
<comment type="caution">
    <text evidence="2">The sequence shown here is derived from an EMBL/GenBank/DDBJ whole genome shotgun (WGS) entry which is preliminary data.</text>
</comment>
<dbReference type="CDD" id="cd00118">
    <property type="entry name" value="LysM"/>
    <property type="match status" value="2"/>
</dbReference>
<dbReference type="EMBL" id="MIJF01000013">
    <property type="protein sequence ID" value="OEF99884.1"/>
    <property type="molecule type" value="Genomic_DNA"/>
</dbReference>
<dbReference type="AlphaFoldDB" id="A0A1D2YVY2"/>
<keyword evidence="2" id="KW-0378">Hydrolase</keyword>
<dbReference type="InterPro" id="IPR036779">
    <property type="entry name" value="LysM_dom_sf"/>
</dbReference>
<accession>A0A1D2YVY2</accession>
<dbReference type="PANTHER" id="PTHR33734">
    <property type="entry name" value="LYSM DOMAIN-CONTAINING GPI-ANCHORED PROTEIN 2"/>
    <property type="match status" value="1"/>
</dbReference>
<proteinExistence type="predicted"/>
<gene>
    <name evidence="2" type="ORF">BHF71_01095</name>
</gene>
<evidence type="ECO:0000313" key="3">
    <source>
        <dbReference type="Proteomes" id="UP000243739"/>
    </source>
</evidence>
<keyword evidence="3" id="KW-1185">Reference proteome</keyword>
<dbReference type="SMART" id="SM00257">
    <property type="entry name" value="LysM"/>
    <property type="match status" value="2"/>
</dbReference>
<dbReference type="STRING" id="337097.BHF71_01095"/>
<reference evidence="2 3" key="1">
    <citation type="submission" date="2016-09" db="EMBL/GenBank/DDBJ databases">
        <title>Draft genome sequence for the type strain of Vulcanibacillus modesticaldus BR, a strictly anaerobic, moderately thermophilic, and nitrate-reducing bacterium from deep sea-hydrothermal vents of the Mid-Atlantic Ridge.</title>
        <authorList>
            <person name="Abin C.A."/>
            <person name="Hollibaugh J.T."/>
        </authorList>
    </citation>
    <scope>NUCLEOTIDE SEQUENCE [LARGE SCALE GENOMIC DNA]</scope>
    <source>
        <strain evidence="2 3">BR</strain>
    </source>
</reference>
<evidence type="ECO:0000259" key="1">
    <source>
        <dbReference type="PROSITE" id="PS51782"/>
    </source>
</evidence>
<dbReference type="InterPro" id="IPR018392">
    <property type="entry name" value="LysM"/>
</dbReference>
<sequence length="268" mass="30158">MTTPKQTTYTVVSGDTLWKIASRFGTSVLALKQINNLTSDRIHVGQKLTIPTVENTATQNKGTQETYTKPTVTYITHTVSKGDNLWDLSIRYGIPFTELLSVNKLTQNSTLTLGQKLTIPVHHIPVKPVVSEKHGELLDWWTEAQYVFPIGKVAKVTDFQTGRTWYVKRTIGANHADSEPLTAKDAAIIKEVWGGTYNWNKRAIIIEVDGRRIAASMTSMPHDIQYIKDNNYNGHFDIHFLNSTRHKDGKMTESHQKQVRIAAGVESL</sequence>
<dbReference type="GO" id="GO:0008932">
    <property type="term" value="F:lytic endotransglycosylase activity"/>
    <property type="evidence" value="ECO:0007669"/>
    <property type="project" value="TreeGrafter"/>
</dbReference>
<feature type="domain" description="LysM" evidence="1">
    <location>
        <begin position="7"/>
        <end position="50"/>
    </location>
</feature>
<dbReference type="SUPFAM" id="SSF54106">
    <property type="entry name" value="LysM domain"/>
    <property type="match status" value="2"/>
</dbReference>
<dbReference type="Proteomes" id="UP000243739">
    <property type="component" value="Unassembled WGS sequence"/>
</dbReference>
<feature type="domain" description="LysM" evidence="1">
    <location>
        <begin position="75"/>
        <end position="119"/>
    </location>
</feature>
<dbReference type="Pfam" id="PF01476">
    <property type="entry name" value="LysM"/>
    <property type="match status" value="2"/>
</dbReference>
<name>A0A1D2YVY2_9BACI</name>
<dbReference type="PANTHER" id="PTHR33734:SF22">
    <property type="entry name" value="MEMBRANE-BOUND LYTIC MUREIN TRANSGLYCOSYLASE D"/>
    <property type="match status" value="1"/>
</dbReference>
<evidence type="ECO:0000313" key="2">
    <source>
        <dbReference type="EMBL" id="OEF99884.1"/>
    </source>
</evidence>
<protein>
    <submittedName>
        <fullName evidence="2">Glycosyl hydrolase</fullName>
    </submittedName>
</protein>
<organism evidence="2 3">
    <name type="scientific">Vulcanibacillus modesticaldus</name>
    <dbReference type="NCBI Taxonomy" id="337097"/>
    <lineage>
        <taxon>Bacteria</taxon>
        <taxon>Bacillati</taxon>
        <taxon>Bacillota</taxon>
        <taxon>Bacilli</taxon>
        <taxon>Bacillales</taxon>
        <taxon>Bacillaceae</taxon>
        <taxon>Vulcanibacillus</taxon>
    </lineage>
</organism>
<dbReference type="GO" id="GO:0016787">
    <property type="term" value="F:hydrolase activity"/>
    <property type="evidence" value="ECO:0007669"/>
    <property type="project" value="UniProtKB-KW"/>
</dbReference>